<dbReference type="AlphaFoldDB" id="A0A0D0Q9D4"/>
<dbReference type="SMART" id="SM00448">
    <property type="entry name" value="REC"/>
    <property type="match status" value="1"/>
</dbReference>
<sequence>MPTSLPADAPALSPFTVGRLDRPPTALVLDDSAFDRRRLSRLLDRICPAIEVIETSTVAQFEDALKRNRVELVFIDYLLAGWTGLAALDRLMADPVHGGATAIMLAGQGDLQIALQAMRRGCADYLEKASLSEETLTDALATTLARRMLNTALDARQVLETTLQRTALRQAAATGAQLRSRTLGAISALDDARIAGAQRGGPSLDRTADLLRELAGLVSDLEGQTARVLRRPARLI</sequence>
<reference evidence="4 5" key="1">
    <citation type="submission" date="2013-01" db="EMBL/GenBank/DDBJ databases">
        <authorList>
            <person name="Fiebig A."/>
            <person name="Goeker M."/>
            <person name="Klenk H.-P.P."/>
        </authorList>
    </citation>
    <scope>NUCLEOTIDE SEQUENCE [LARGE SCALE GENOMIC DNA]</scope>
    <source>
        <strain evidence="4 5">DSM 24838</strain>
    </source>
</reference>
<dbReference type="InterPro" id="IPR050595">
    <property type="entry name" value="Bact_response_regulator"/>
</dbReference>
<feature type="domain" description="Response regulatory" evidence="3">
    <location>
        <begin position="25"/>
        <end position="143"/>
    </location>
</feature>
<comment type="caution">
    <text evidence="4">The sequence shown here is derived from an EMBL/GenBank/DDBJ whole genome shotgun (WGS) entry which is preliminary data.</text>
</comment>
<dbReference type="Proteomes" id="UP000035100">
    <property type="component" value="Unassembled WGS sequence"/>
</dbReference>
<protein>
    <submittedName>
        <fullName evidence="4">Response regulator</fullName>
    </submittedName>
</protein>
<evidence type="ECO:0000259" key="3">
    <source>
        <dbReference type="PROSITE" id="PS50110"/>
    </source>
</evidence>
<evidence type="ECO:0000256" key="2">
    <source>
        <dbReference type="PROSITE-ProRule" id="PRU00169"/>
    </source>
</evidence>
<dbReference type="EMBL" id="AONG01000012">
    <property type="protein sequence ID" value="KIQ68982.1"/>
    <property type="molecule type" value="Genomic_DNA"/>
</dbReference>
<feature type="modified residue" description="4-aspartylphosphate" evidence="2">
    <location>
        <position position="76"/>
    </location>
</feature>
<dbReference type="PANTHER" id="PTHR44591:SF3">
    <property type="entry name" value="RESPONSE REGULATORY DOMAIN-CONTAINING PROTEIN"/>
    <property type="match status" value="1"/>
</dbReference>
<dbReference type="RefSeq" id="WP_018301610.1">
    <property type="nucleotide sequence ID" value="NZ_KB902277.1"/>
</dbReference>
<dbReference type="PANTHER" id="PTHR44591">
    <property type="entry name" value="STRESS RESPONSE REGULATOR PROTEIN 1"/>
    <property type="match status" value="1"/>
</dbReference>
<keyword evidence="5" id="KW-1185">Reference proteome</keyword>
<keyword evidence="1 2" id="KW-0597">Phosphoprotein</keyword>
<dbReference type="OrthoDB" id="7857827at2"/>
<evidence type="ECO:0000313" key="4">
    <source>
        <dbReference type="EMBL" id="KIQ68982.1"/>
    </source>
</evidence>
<gene>
    <name evidence="4" type="ORF">Wenmar_02715</name>
</gene>
<dbReference type="STRING" id="1123501.Wenmar_02715"/>
<dbReference type="PROSITE" id="PS50110">
    <property type="entry name" value="RESPONSE_REGULATORY"/>
    <property type="match status" value="1"/>
</dbReference>
<dbReference type="InterPro" id="IPR011006">
    <property type="entry name" value="CheY-like_superfamily"/>
</dbReference>
<dbReference type="Gene3D" id="3.40.50.2300">
    <property type="match status" value="1"/>
</dbReference>
<accession>A0A0D0Q9D4</accession>
<evidence type="ECO:0000313" key="5">
    <source>
        <dbReference type="Proteomes" id="UP000035100"/>
    </source>
</evidence>
<organism evidence="4 5">
    <name type="scientific">Wenxinia marina DSM 24838</name>
    <dbReference type="NCBI Taxonomy" id="1123501"/>
    <lineage>
        <taxon>Bacteria</taxon>
        <taxon>Pseudomonadati</taxon>
        <taxon>Pseudomonadota</taxon>
        <taxon>Alphaproteobacteria</taxon>
        <taxon>Rhodobacterales</taxon>
        <taxon>Roseobacteraceae</taxon>
        <taxon>Wenxinia</taxon>
    </lineage>
</organism>
<proteinExistence type="predicted"/>
<dbReference type="GO" id="GO:0000160">
    <property type="term" value="P:phosphorelay signal transduction system"/>
    <property type="evidence" value="ECO:0007669"/>
    <property type="project" value="InterPro"/>
</dbReference>
<dbReference type="InterPro" id="IPR001789">
    <property type="entry name" value="Sig_transdc_resp-reg_receiver"/>
</dbReference>
<evidence type="ECO:0000256" key="1">
    <source>
        <dbReference type="ARBA" id="ARBA00022553"/>
    </source>
</evidence>
<dbReference type="eggNOG" id="COG2204">
    <property type="taxonomic scope" value="Bacteria"/>
</dbReference>
<dbReference type="SUPFAM" id="SSF52172">
    <property type="entry name" value="CheY-like"/>
    <property type="match status" value="1"/>
</dbReference>
<dbReference type="Pfam" id="PF00072">
    <property type="entry name" value="Response_reg"/>
    <property type="match status" value="1"/>
</dbReference>
<name>A0A0D0Q9D4_9RHOB</name>